<evidence type="ECO:0008006" key="5">
    <source>
        <dbReference type="Google" id="ProtNLM"/>
    </source>
</evidence>
<evidence type="ECO:0000256" key="1">
    <source>
        <dbReference type="SAM" id="MobiDB-lite"/>
    </source>
</evidence>
<dbReference type="AlphaFoldDB" id="I9SFZ4"/>
<dbReference type="HOGENOM" id="CLU_448009_0_0_10"/>
<keyword evidence="2" id="KW-1133">Transmembrane helix</keyword>
<sequence>MNNKIEYQILFDVKENMKMASRSLDEFTKAVESVTGVCKKMEDVAISCFESLSNYAKLFQRYSNDFQFFSESTDSTSKKMQEFQNELKQLKLKFIDITGDSAKFFSLFNEYIPIMTFFAKGLKQMSSSFNLVSTAQNAYNGVIIWGQRALYIYQMQVLLARSAIATTTGATKAMNIAIAASPYLIAAAAAATLGIAIYKLALGNSETAKAQKRLDEAMTDMNKEVSTEQNSLDTLFGSLYKAKEGTNEWKRAKDKIQEKYGDYLSQLGIEITNVDTARVAYSKLSTAILETARARASERALSSAGDALADKEGQNLTKMRQVLTEEYGEETGNRVFEGIAASIRRGDKEIPERWMQFVRKLNKTVVQSYGTAGQASSYIDNPVTPYIYSMQSARKDYEKEVKRINAVLGSPLQKPDTNTITEKPKSVFSSESDTPAKGSIAAMKKELSELGKSLSNTTVGTASIDIQLKIDSLKKQIADAEDWIERETFKKEYGEISIPIDFTPVGGSISGMVERLQNDSIKDNPGMKSSMLTQEGLKDMKLPEPEVPNMEKPLSNMERWNMAMDEMRERNANMIDGLGSMGTAMGSIGDLIGGAAGQWLDWGANCVQAIGTAIPQILALCTAQGTQVAANTAAAGTGAASAMASIPFVGPILAIAAVASVLAALASIPKFAAGGLAYGPTLGLFGEYSGAQNNPEVVAPLNRLRNMLQPAGGIGGEVEFVIDGRVLRGILNKVDRINQRTK</sequence>
<keyword evidence="2" id="KW-0812">Transmembrane</keyword>
<feature type="compositionally biased region" description="Polar residues" evidence="1">
    <location>
        <begin position="415"/>
        <end position="433"/>
    </location>
</feature>
<feature type="region of interest" description="Disordered" evidence="1">
    <location>
        <begin position="413"/>
        <end position="435"/>
    </location>
</feature>
<dbReference type="RefSeq" id="WP_007483099.1">
    <property type="nucleotide sequence ID" value="NZ_JH724314.1"/>
</dbReference>
<gene>
    <name evidence="3" type="ORF">HMPREF1068_00296</name>
</gene>
<organism evidence="3 4">
    <name type="scientific">Bacteroides nordii CL02T12C05</name>
    <dbReference type="NCBI Taxonomy" id="997884"/>
    <lineage>
        <taxon>Bacteria</taxon>
        <taxon>Pseudomonadati</taxon>
        <taxon>Bacteroidota</taxon>
        <taxon>Bacteroidia</taxon>
        <taxon>Bacteroidales</taxon>
        <taxon>Bacteroidaceae</taxon>
        <taxon>Bacteroides</taxon>
    </lineage>
</organism>
<dbReference type="eggNOG" id="COG5283">
    <property type="taxonomic scope" value="Bacteria"/>
</dbReference>
<dbReference type="Proteomes" id="UP000003089">
    <property type="component" value="Unassembled WGS sequence"/>
</dbReference>
<dbReference type="EMBL" id="AGXS01000003">
    <property type="protein sequence ID" value="EIY54583.1"/>
    <property type="molecule type" value="Genomic_DNA"/>
</dbReference>
<keyword evidence="2" id="KW-0472">Membrane</keyword>
<keyword evidence="4" id="KW-1185">Reference proteome</keyword>
<accession>I9SFZ4</accession>
<reference evidence="3 4" key="1">
    <citation type="submission" date="2012-02" db="EMBL/GenBank/DDBJ databases">
        <title>The Genome Sequence of Bacteroides nordii CL02T12C05.</title>
        <authorList>
            <consortium name="The Broad Institute Genome Sequencing Platform"/>
            <person name="Earl A."/>
            <person name="Ward D."/>
            <person name="Feldgarden M."/>
            <person name="Gevers D."/>
            <person name="Zitomersky N.L."/>
            <person name="Coyne M.J."/>
            <person name="Comstock L.E."/>
            <person name="Young S.K."/>
            <person name="Zeng Q."/>
            <person name="Gargeya S."/>
            <person name="Fitzgerald M."/>
            <person name="Haas B."/>
            <person name="Abouelleil A."/>
            <person name="Alvarado L."/>
            <person name="Arachchi H.M."/>
            <person name="Berlin A."/>
            <person name="Chapman S.B."/>
            <person name="Gearin G."/>
            <person name="Goldberg J."/>
            <person name="Griggs A."/>
            <person name="Gujja S."/>
            <person name="Hansen M."/>
            <person name="Heiman D."/>
            <person name="Howarth C."/>
            <person name="Larimer J."/>
            <person name="Lui A."/>
            <person name="MacDonald P.J.P."/>
            <person name="McCowen C."/>
            <person name="Montmayeur A."/>
            <person name="Murphy C."/>
            <person name="Neiman D."/>
            <person name="Pearson M."/>
            <person name="Priest M."/>
            <person name="Roberts A."/>
            <person name="Saif S."/>
            <person name="Shea T."/>
            <person name="Sisk P."/>
            <person name="Stolte C."/>
            <person name="Sykes S."/>
            <person name="Wortman J."/>
            <person name="Nusbaum C."/>
            <person name="Birren B."/>
        </authorList>
    </citation>
    <scope>NUCLEOTIDE SEQUENCE [LARGE SCALE GENOMIC DNA]</scope>
    <source>
        <strain evidence="3 4">CL02T12C05</strain>
    </source>
</reference>
<comment type="caution">
    <text evidence="3">The sequence shown here is derived from an EMBL/GenBank/DDBJ whole genome shotgun (WGS) entry which is preliminary data.</text>
</comment>
<feature type="transmembrane region" description="Helical" evidence="2">
    <location>
        <begin position="648"/>
        <end position="668"/>
    </location>
</feature>
<evidence type="ECO:0000313" key="3">
    <source>
        <dbReference type="EMBL" id="EIY54583.1"/>
    </source>
</evidence>
<name>I9SFZ4_9BACE</name>
<dbReference type="STRING" id="997884.HMPREF1068_00296"/>
<evidence type="ECO:0000313" key="4">
    <source>
        <dbReference type="Proteomes" id="UP000003089"/>
    </source>
</evidence>
<proteinExistence type="predicted"/>
<evidence type="ECO:0000256" key="2">
    <source>
        <dbReference type="SAM" id="Phobius"/>
    </source>
</evidence>
<protein>
    <recommendedName>
        <fullName evidence="5">Tail tape measure protein</fullName>
    </recommendedName>
</protein>
<dbReference type="PATRIC" id="fig|997884.3.peg.318"/>